<evidence type="ECO:0000313" key="1">
    <source>
        <dbReference type="EMBL" id="MFC7751526.1"/>
    </source>
</evidence>
<proteinExistence type="predicted"/>
<dbReference type="EMBL" id="JBHTGQ010000046">
    <property type="protein sequence ID" value="MFC7751526.1"/>
    <property type="molecule type" value="Genomic_DNA"/>
</dbReference>
<name>A0ABW2V8H6_9BACL</name>
<dbReference type="Proteomes" id="UP001596528">
    <property type="component" value="Unassembled WGS sequence"/>
</dbReference>
<accession>A0ABW2V8H6</accession>
<dbReference type="SUPFAM" id="SSF51735">
    <property type="entry name" value="NAD(P)-binding Rossmann-fold domains"/>
    <property type="match status" value="1"/>
</dbReference>
<evidence type="ECO:0000313" key="2">
    <source>
        <dbReference type="Proteomes" id="UP001596528"/>
    </source>
</evidence>
<dbReference type="RefSeq" id="WP_246068206.1">
    <property type="nucleotide sequence ID" value="NZ_JBHTGQ010000046.1"/>
</dbReference>
<protein>
    <submittedName>
        <fullName evidence="1">Short-chain dehydrogenase</fullName>
    </submittedName>
</protein>
<keyword evidence="2" id="KW-1185">Reference proteome</keyword>
<reference evidence="2" key="1">
    <citation type="journal article" date="2019" name="Int. J. Syst. Evol. Microbiol.">
        <title>The Global Catalogue of Microorganisms (GCM) 10K type strain sequencing project: providing services to taxonomists for standard genome sequencing and annotation.</title>
        <authorList>
            <consortium name="The Broad Institute Genomics Platform"/>
            <consortium name="The Broad Institute Genome Sequencing Center for Infectious Disease"/>
            <person name="Wu L."/>
            <person name="Ma J."/>
        </authorList>
    </citation>
    <scope>NUCLEOTIDE SEQUENCE [LARGE SCALE GENOMIC DNA]</scope>
    <source>
        <strain evidence="2">JCM 18657</strain>
    </source>
</reference>
<dbReference type="Gene3D" id="3.40.50.720">
    <property type="entry name" value="NAD(P)-binding Rossmann-like Domain"/>
    <property type="match status" value="1"/>
</dbReference>
<comment type="caution">
    <text evidence="1">The sequence shown here is derived from an EMBL/GenBank/DDBJ whole genome shotgun (WGS) entry which is preliminary data.</text>
</comment>
<organism evidence="1 2">
    <name type="scientific">Paenibacillus thermoaerophilus</name>
    <dbReference type="NCBI Taxonomy" id="1215385"/>
    <lineage>
        <taxon>Bacteria</taxon>
        <taxon>Bacillati</taxon>
        <taxon>Bacillota</taxon>
        <taxon>Bacilli</taxon>
        <taxon>Bacillales</taxon>
        <taxon>Paenibacillaceae</taxon>
        <taxon>Paenibacillus</taxon>
    </lineage>
</organism>
<gene>
    <name evidence="1" type="ORF">ACFQWB_16535</name>
</gene>
<dbReference type="NCBIfam" id="NF006168">
    <property type="entry name" value="PRK08309.1"/>
    <property type="match status" value="1"/>
</dbReference>
<sequence length="218" mass="24467">MRGRQLWFYSGFIANSSKESAPRFAQITGPGGYYLIMKQALVVGGSGMLAKTSLWLAENGYKVSVIGRNQEKLDKLCQQNGRIVPVSVDYRDDDALSKKLERIIRSGAIEMVVAWIHNDVAPNALQIVIDKISKQGINKWRLFHVLGSGSNLDKIRSRLEIPAACEYRQVQLGFVLENNRSRWLTNDEIANGVIEAIRTNKNRHLVGTLTPGNKRPDF</sequence>
<dbReference type="InterPro" id="IPR036291">
    <property type="entry name" value="NAD(P)-bd_dom_sf"/>
</dbReference>